<dbReference type="KEGG" id="ela:UCREL1_1477"/>
<dbReference type="eggNOG" id="KOG0157">
    <property type="taxonomic scope" value="Eukaryota"/>
</dbReference>
<keyword evidence="5" id="KW-0408">Iron</keyword>
<sequence>MYPDTIFELPSLDRTSFVLPARFLKEVSQLPAYIANNTHSTCDQFFIGTWTTLDYDIFGPASIEAIRKQYISKIGQQIGPASLEAAHAFHQQFSRYPDWTPIAAQPKVLRTIGQMVARTVVGPEICRDPQWVESVIGYAQGVFSAAVYMKMVPKVMWPLMALFTPYLYRIYKYRRRIRRMAAPLIRQRLAWYREQPEFWAARMKSGGEMSTLDWLIESSPPEEATLEMLTHRLIGVSFAGTHTASNHVANCILDLAADFDRWAPLLREEITNVLGPDPTSITNAQLARMWKLDSFMKEVQRFHPPAKLSTNRTLLEPHTLSSGDSFPKDVHLCFAGVPMSMSEEYLGADAQHFDGFRFERMRRDPQQEHNGLQFTSSYAGSLHFGHGRQMCPGRFMGSLVSKLVTIELLRRYDFKLRDGEVRRPANMMLFDMDFPNPTYEVLFRDRKL</sequence>
<evidence type="ECO:0000256" key="5">
    <source>
        <dbReference type="ARBA" id="ARBA00023004"/>
    </source>
</evidence>
<dbReference type="SUPFAM" id="SSF48264">
    <property type="entry name" value="Cytochrome P450"/>
    <property type="match status" value="1"/>
</dbReference>
<reference evidence="7" key="1">
    <citation type="journal article" date="2013" name="Genome Announc.">
        <title>Draft genome sequence of the grapevine dieback fungus Eutypa lata UCR-EL1.</title>
        <authorList>
            <person name="Blanco-Ulate B."/>
            <person name="Rolshausen P.E."/>
            <person name="Cantu D."/>
        </authorList>
    </citation>
    <scope>NUCLEOTIDE SEQUENCE [LARGE SCALE GENOMIC DNA]</scope>
    <source>
        <strain evidence="7">UCR-EL1</strain>
    </source>
</reference>
<dbReference type="GO" id="GO:0004497">
    <property type="term" value="F:monooxygenase activity"/>
    <property type="evidence" value="ECO:0007669"/>
    <property type="project" value="UniProtKB-KW"/>
</dbReference>
<evidence type="ECO:0000256" key="3">
    <source>
        <dbReference type="ARBA" id="ARBA00022723"/>
    </source>
</evidence>
<evidence type="ECO:0000313" key="6">
    <source>
        <dbReference type="EMBL" id="EMR71468.1"/>
    </source>
</evidence>
<accession>M7T3K6</accession>
<keyword evidence="6" id="KW-0503">Monooxygenase</keyword>
<dbReference type="Gene3D" id="1.10.630.10">
    <property type="entry name" value="Cytochrome P450"/>
    <property type="match status" value="1"/>
</dbReference>
<keyword evidence="4" id="KW-0560">Oxidoreductase</keyword>
<dbReference type="HOGENOM" id="CLU_022195_0_1_1"/>
<dbReference type="OrthoDB" id="1844152at2759"/>
<dbReference type="InterPro" id="IPR036396">
    <property type="entry name" value="Cyt_P450_sf"/>
</dbReference>
<dbReference type="GO" id="GO:0016705">
    <property type="term" value="F:oxidoreductase activity, acting on paired donors, with incorporation or reduction of molecular oxygen"/>
    <property type="evidence" value="ECO:0007669"/>
    <property type="project" value="InterPro"/>
</dbReference>
<evidence type="ECO:0000256" key="2">
    <source>
        <dbReference type="ARBA" id="ARBA00010617"/>
    </source>
</evidence>
<comment type="cofactor">
    <cofactor evidence="1">
        <name>heme</name>
        <dbReference type="ChEBI" id="CHEBI:30413"/>
    </cofactor>
</comment>
<dbReference type="InterPro" id="IPR001128">
    <property type="entry name" value="Cyt_P450"/>
</dbReference>
<dbReference type="PANTHER" id="PTHR46206">
    <property type="entry name" value="CYTOCHROME P450"/>
    <property type="match status" value="1"/>
</dbReference>
<organism evidence="6 7">
    <name type="scientific">Eutypa lata (strain UCR-EL1)</name>
    <name type="common">Grapevine dieback disease fungus</name>
    <name type="synonym">Eutypa armeniacae</name>
    <dbReference type="NCBI Taxonomy" id="1287681"/>
    <lineage>
        <taxon>Eukaryota</taxon>
        <taxon>Fungi</taxon>
        <taxon>Dikarya</taxon>
        <taxon>Ascomycota</taxon>
        <taxon>Pezizomycotina</taxon>
        <taxon>Sordariomycetes</taxon>
        <taxon>Xylariomycetidae</taxon>
        <taxon>Xylariales</taxon>
        <taxon>Diatrypaceae</taxon>
        <taxon>Eutypa</taxon>
    </lineage>
</organism>
<dbReference type="Proteomes" id="UP000012174">
    <property type="component" value="Unassembled WGS sequence"/>
</dbReference>
<comment type="similarity">
    <text evidence="2">Belongs to the cytochrome P450 family.</text>
</comment>
<dbReference type="AlphaFoldDB" id="M7T3K6"/>
<dbReference type="GO" id="GO:0020037">
    <property type="term" value="F:heme binding"/>
    <property type="evidence" value="ECO:0007669"/>
    <property type="project" value="InterPro"/>
</dbReference>
<keyword evidence="7" id="KW-1185">Reference proteome</keyword>
<dbReference type="CDD" id="cd11041">
    <property type="entry name" value="CYP503A1-like"/>
    <property type="match status" value="1"/>
</dbReference>
<name>M7T3K6_EUTLA</name>
<dbReference type="Pfam" id="PF00067">
    <property type="entry name" value="p450"/>
    <property type="match status" value="1"/>
</dbReference>
<gene>
    <name evidence="6" type="ORF">UCREL1_1477</name>
</gene>
<evidence type="ECO:0000256" key="1">
    <source>
        <dbReference type="ARBA" id="ARBA00001971"/>
    </source>
</evidence>
<evidence type="ECO:0000313" key="7">
    <source>
        <dbReference type="Proteomes" id="UP000012174"/>
    </source>
</evidence>
<dbReference type="EMBL" id="KB705642">
    <property type="protein sequence ID" value="EMR71468.1"/>
    <property type="molecule type" value="Genomic_DNA"/>
</dbReference>
<dbReference type="GO" id="GO:0005506">
    <property type="term" value="F:iron ion binding"/>
    <property type="evidence" value="ECO:0007669"/>
    <property type="project" value="InterPro"/>
</dbReference>
<keyword evidence="3" id="KW-0479">Metal-binding</keyword>
<proteinExistence type="inferred from homology"/>
<evidence type="ECO:0000256" key="4">
    <source>
        <dbReference type="ARBA" id="ARBA00023002"/>
    </source>
</evidence>
<dbReference type="OMA" id="AKIGQQI"/>
<protein>
    <submittedName>
        <fullName evidence="6">Putative cytochrome p450 monooxygenase protein</fullName>
    </submittedName>
</protein>